<dbReference type="Proteomes" id="UP000683246">
    <property type="component" value="Chromosome"/>
</dbReference>
<sequence length="101" mass="12167">MKKKSYRRKKRAMLFATLVLMLLTVVVSIQITSLYTYNKKQEKEKLALERQIEEERERYIELLQEREYMKSDAYIEELAREKFGLVKPGEIIFINEDEGDE</sequence>
<protein>
    <submittedName>
        <fullName evidence="2">Septum formation initiator family protein</fullName>
    </submittedName>
</protein>
<keyword evidence="1" id="KW-0175">Coiled coil</keyword>
<reference evidence="2" key="1">
    <citation type="submission" date="2020-07" db="EMBL/GenBank/DDBJ databases">
        <title>Vallitalea pronyensis genome.</title>
        <authorList>
            <person name="Postec A."/>
        </authorList>
    </citation>
    <scope>NUCLEOTIDE SEQUENCE</scope>
    <source>
        <strain evidence="2">FatNI3</strain>
    </source>
</reference>
<organism evidence="2 3">
    <name type="scientific">Vallitalea pronyensis</name>
    <dbReference type="NCBI Taxonomy" id="1348613"/>
    <lineage>
        <taxon>Bacteria</taxon>
        <taxon>Bacillati</taxon>
        <taxon>Bacillota</taxon>
        <taxon>Clostridia</taxon>
        <taxon>Lachnospirales</taxon>
        <taxon>Vallitaleaceae</taxon>
        <taxon>Vallitalea</taxon>
    </lineage>
</organism>
<dbReference type="InterPro" id="IPR007060">
    <property type="entry name" value="FtsL/DivIC"/>
</dbReference>
<accession>A0A8J8MGE4</accession>
<dbReference type="EMBL" id="CP058649">
    <property type="protein sequence ID" value="QUI20823.1"/>
    <property type="molecule type" value="Genomic_DNA"/>
</dbReference>
<dbReference type="RefSeq" id="WP_212696281.1">
    <property type="nucleotide sequence ID" value="NZ_CP058649.1"/>
</dbReference>
<proteinExistence type="predicted"/>
<evidence type="ECO:0000313" key="2">
    <source>
        <dbReference type="EMBL" id="QUI20823.1"/>
    </source>
</evidence>
<keyword evidence="3" id="KW-1185">Reference proteome</keyword>
<feature type="coiled-coil region" evidence="1">
    <location>
        <begin position="38"/>
        <end position="65"/>
    </location>
</feature>
<evidence type="ECO:0000313" key="3">
    <source>
        <dbReference type="Proteomes" id="UP000683246"/>
    </source>
</evidence>
<name>A0A8J8MGE4_9FIRM</name>
<evidence type="ECO:0000256" key="1">
    <source>
        <dbReference type="SAM" id="Coils"/>
    </source>
</evidence>
<gene>
    <name evidence="2" type="ORF">HZI73_00190</name>
</gene>
<dbReference type="AlphaFoldDB" id="A0A8J8MGE4"/>
<dbReference type="KEGG" id="vpy:HZI73_00190"/>
<dbReference type="Pfam" id="PF04977">
    <property type="entry name" value="DivIC"/>
    <property type="match status" value="1"/>
</dbReference>